<keyword evidence="7" id="KW-0238">DNA-binding</keyword>
<dbReference type="GO" id="GO:0006269">
    <property type="term" value="P:DNA replication, synthesis of primer"/>
    <property type="evidence" value="ECO:0007669"/>
    <property type="project" value="UniProtKB-KW"/>
</dbReference>
<dbReference type="InterPro" id="IPR016136">
    <property type="entry name" value="DNA_helicase_N/primase_C"/>
</dbReference>
<evidence type="ECO:0000256" key="8">
    <source>
        <dbReference type="ARBA" id="ARBA00023235"/>
    </source>
</evidence>
<name>X1N2V7_9ZZZZ</name>
<dbReference type="EMBL" id="BARV01013624">
    <property type="protein sequence ID" value="GAI24581.1"/>
    <property type="molecule type" value="Genomic_DNA"/>
</dbReference>
<dbReference type="FunFam" id="1.10.860.10:FF:000001">
    <property type="entry name" value="Replicative DNA helicase"/>
    <property type="match status" value="1"/>
</dbReference>
<evidence type="ECO:0000256" key="6">
    <source>
        <dbReference type="ARBA" id="ARBA00022840"/>
    </source>
</evidence>
<keyword evidence="2" id="KW-0235">DNA replication</keyword>
<organism evidence="10">
    <name type="scientific">marine sediment metagenome</name>
    <dbReference type="NCBI Taxonomy" id="412755"/>
    <lineage>
        <taxon>unclassified sequences</taxon>
        <taxon>metagenomes</taxon>
        <taxon>ecological metagenomes</taxon>
    </lineage>
</organism>
<dbReference type="GO" id="GO:0005829">
    <property type="term" value="C:cytosol"/>
    <property type="evidence" value="ECO:0007669"/>
    <property type="project" value="TreeGrafter"/>
</dbReference>
<accession>X1N2V7</accession>
<dbReference type="GO" id="GO:0016787">
    <property type="term" value="F:hydrolase activity"/>
    <property type="evidence" value="ECO:0007669"/>
    <property type="project" value="UniProtKB-KW"/>
</dbReference>
<reference evidence="10" key="1">
    <citation type="journal article" date="2014" name="Front. Microbiol.">
        <title>High frequency of phylogenetically diverse reductive dehalogenase-homologous genes in deep subseafloor sedimentary metagenomes.</title>
        <authorList>
            <person name="Kawai M."/>
            <person name="Futagami T."/>
            <person name="Toyoda A."/>
            <person name="Takaki Y."/>
            <person name="Nishi S."/>
            <person name="Hori S."/>
            <person name="Arai W."/>
            <person name="Tsubouchi T."/>
            <person name="Morono Y."/>
            <person name="Uchiyama I."/>
            <person name="Ito T."/>
            <person name="Fujiyama A."/>
            <person name="Inagaki F."/>
            <person name="Takami H."/>
        </authorList>
    </citation>
    <scope>NUCLEOTIDE SEQUENCE</scope>
    <source>
        <strain evidence="10">Expedition CK06-06</strain>
    </source>
</reference>
<evidence type="ECO:0000256" key="1">
    <source>
        <dbReference type="ARBA" id="ARBA00022515"/>
    </source>
</evidence>
<keyword evidence="4" id="KW-0378">Hydrolase</keyword>
<dbReference type="InterPro" id="IPR036185">
    <property type="entry name" value="DNA_heli_DnaB-like_N_sf"/>
</dbReference>
<dbReference type="GO" id="GO:0005524">
    <property type="term" value="F:ATP binding"/>
    <property type="evidence" value="ECO:0007669"/>
    <property type="project" value="UniProtKB-KW"/>
</dbReference>
<feature type="non-terminal residue" evidence="10">
    <location>
        <position position="1"/>
    </location>
</feature>
<evidence type="ECO:0000256" key="4">
    <source>
        <dbReference type="ARBA" id="ARBA00022801"/>
    </source>
</evidence>
<dbReference type="PANTHER" id="PTHR30153:SF2">
    <property type="entry name" value="REPLICATIVE DNA HELICASE"/>
    <property type="match status" value="1"/>
</dbReference>
<dbReference type="GO" id="GO:0003678">
    <property type="term" value="F:DNA helicase activity"/>
    <property type="evidence" value="ECO:0007669"/>
    <property type="project" value="InterPro"/>
</dbReference>
<evidence type="ECO:0000256" key="7">
    <source>
        <dbReference type="ARBA" id="ARBA00023125"/>
    </source>
</evidence>
<evidence type="ECO:0000256" key="5">
    <source>
        <dbReference type="ARBA" id="ARBA00022806"/>
    </source>
</evidence>
<keyword evidence="6" id="KW-0067">ATP-binding</keyword>
<evidence type="ECO:0000256" key="2">
    <source>
        <dbReference type="ARBA" id="ARBA00022705"/>
    </source>
</evidence>
<protein>
    <recommendedName>
        <fullName evidence="9">DNA helicase DnaB-like N-terminal domain-containing protein</fullName>
    </recommendedName>
</protein>
<dbReference type="AlphaFoldDB" id="X1N2V7"/>
<gene>
    <name evidence="10" type="ORF">S06H3_24471</name>
</gene>
<comment type="caution">
    <text evidence="10">The sequence shown here is derived from an EMBL/GenBank/DDBJ whole genome shotgun (WGS) entry which is preliminary data.</text>
</comment>
<keyword evidence="8" id="KW-0413">Isomerase</keyword>
<proteinExistence type="predicted"/>
<sequence length="135" mass="15098">AEKNTAEGKLPPQNIEAEESTLGSLMIDKDAIVKIADVLFPEDFYQPQHRIIYKAILNLYQQNAPIDVLSLSNRLKEKKQLGEIGGASFLTSLVNKTPTSAHVVHYANIVHEKRVLRDLIAASYKIAELGWQESE</sequence>
<dbReference type="GO" id="GO:1990077">
    <property type="term" value="C:primosome complex"/>
    <property type="evidence" value="ECO:0007669"/>
    <property type="project" value="UniProtKB-KW"/>
</dbReference>
<dbReference type="GO" id="GO:0003677">
    <property type="term" value="F:DNA binding"/>
    <property type="evidence" value="ECO:0007669"/>
    <property type="project" value="UniProtKB-KW"/>
</dbReference>
<feature type="domain" description="DNA helicase DnaB-like N-terminal" evidence="9">
    <location>
        <begin position="11"/>
        <end position="112"/>
    </location>
</feature>
<evidence type="ECO:0000259" key="9">
    <source>
        <dbReference type="Pfam" id="PF00772"/>
    </source>
</evidence>
<dbReference type="InterPro" id="IPR007693">
    <property type="entry name" value="DNA_helicase_DnaB-like_N"/>
</dbReference>
<dbReference type="PANTHER" id="PTHR30153">
    <property type="entry name" value="REPLICATIVE DNA HELICASE DNAB"/>
    <property type="match status" value="1"/>
</dbReference>
<keyword evidence="5" id="KW-0347">Helicase</keyword>
<dbReference type="Gene3D" id="1.10.860.10">
    <property type="entry name" value="DNAb Helicase, Chain A"/>
    <property type="match status" value="1"/>
</dbReference>
<dbReference type="SUPFAM" id="SSF48024">
    <property type="entry name" value="N-terminal domain of DnaB helicase"/>
    <property type="match status" value="1"/>
</dbReference>
<evidence type="ECO:0000256" key="3">
    <source>
        <dbReference type="ARBA" id="ARBA00022741"/>
    </source>
</evidence>
<feature type="non-terminal residue" evidence="10">
    <location>
        <position position="135"/>
    </location>
</feature>
<keyword evidence="3" id="KW-0547">Nucleotide-binding</keyword>
<dbReference type="Pfam" id="PF00772">
    <property type="entry name" value="DnaB"/>
    <property type="match status" value="1"/>
</dbReference>
<evidence type="ECO:0000313" key="10">
    <source>
        <dbReference type="EMBL" id="GAI24581.1"/>
    </source>
</evidence>
<keyword evidence="1" id="KW-0639">Primosome</keyword>